<evidence type="ECO:0000256" key="1">
    <source>
        <dbReference type="ARBA" id="ARBA00004286"/>
    </source>
</evidence>
<dbReference type="OMA" id="CSHRHSE"/>
<proteinExistence type="predicted"/>
<dbReference type="GeneID" id="103517655"/>
<comment type="function">
    <text evidence="9">Required for proper chromosome segregation during mitosis and error-free mitotic progression.</text>
</comment>
<evidence type="ECO:0000256" key="9">
    <source>
        <dbReference type="ARBA" id="ARBA00093307"/>
    </source>
</evidence>
<dbReference type="AlphaFoldDB" id="A0A3Q0JAK7"/>
<reference evidence="12" key="1">
    <citation type="submission" date="2025-08" db="UniProtKB">
        <authorList>
            <consortium name="RefSeq"/>
        </authorList>
    </citation>
    <scope>IDENTIFICATION</scope>
</reference>
<accession>A0A3Q0JAK7</accession>
<gene>
    <name evidence="12" type="primary">LOC103517655</name>
</gene>
<keyword evidence="5" id="KW-0597">Phosphoprotein</keyword>
<evidence type="ECO:0000256" key="3">
    <source>
        <dbReference type="ARBA" id="ARBA00016738"/>
    </source>
</evidence>
<feature type="compositionally biased region" description="Basic and acidic residues" evidence="10">
    <location>
        <begin position="10"/>
        <end position="28"/>
    </location>
</feature>
<dbReference type="PaxDb" id="121845-A0A3Q0JAK7"/>
<keyword evidence="8" id="KW-0539">Nucleus</keyword>
<evidence type="ECO:0000256" key="4">
    <source>
        <dbReference type="ARBA" id="ARBA00022454"/>
    </source>
</evidence>
<keyword evidence="7" id="KW-0175">Coiled coil</keyword>
<dbReference type="RefSeq" id="XP_026685479.1">
    <property type="nucleotide sequence ID" value="XM_026829678.1"/>
</dbReference>
<evidence type="ECO:0000313" key="11">
    <source>
        <dbReference type="Proteomes" id="UP000079169"/>
    </source>
</evidence>
<comment type="subcellular location">
    <subcellularLocation>
        <location evidence="1">Chromosome</location>
    </subcellularLocation>
    <subcellularLocation>
        <location evidence="2">Nucleus</location>
        <location evidence="2">Nucleolus</location>
    </subcellularLocation>
</comment>
<organism evidence="11 12">
    <name type="scientific">Diaphorina citri</name>
    <name type="common">Asian citrus psyllid</name>
    <dbReference type="NCBI Taxonomy" id="121845"/>
    <lineage>
        <taxon>Eukaryota</taxon>
        <taxon>Metazoa</taxon>
        <taxon>Ecdysozoa</taxon>
        <taxon>Arthropoda</taxon>
        <taxon>Hexapoda</taxon>
        <taxon>Insecta</taxon>
        <taxon>Pterygota</taxon>
        <taxon>Neoptera</taxon>
        <taxon>Paraneoptera</taxon>
        <taxon>Hemiptera</taxon>
        <taxon>Sternorrhyncha</taxon>
        <taxon>Psylloidea</taxon>
        <taxon>Psyllidae</taxon>
        <taxon>Diaphorininae</taxon>
        <taxon>Diaphorina</taxon>
    </lineage>
</organism>
<keyword evidence="4" id="KW-0158">Chromosome</keyword>
<evidence type="ECO:0000256" key="6">
    <source>
        <dbReference type="ARBA" id="ARBA00022934"/>
    </source>
</evidence>
<evidence type="ECO:0000256" key="8">
    <source>
        <dbReference type="ARBA" id="ARBA00023242"/>
    </source>
</evidence>
<evidence type="ECO:0000256" key="7">
    <source>
        <dbReference type="ARBA" id="ARBA00023054"/>
    </source>
</evidence>
<dbReference type="PANTHER" id="PTHR13557">
    <property type="entry name" value="COILED-COIL DOMAIN-CONTAINING PROTEIN 86"/>
    <property type="match status" value="1"/>
</dbReference>
<dbReference type="InterPro" id="IPR026570">
    <property type="entry name" value="CCDC86"/>
</dbReference>
<evidence type="ECO:0000256" key="10">
    <source>
        <dbReference type="SAM" id="MobiDB-lite"/>
    </source>
</evidence>
<name>A0A3Q0JAK7_DIACI</name>
<dbReference type="STRING" id="121845.A0A3Q0JAK7"/>
<dbReference type="GO" id="GO:0005694">
    <property type="term" value="C:chromosome"/>
    <property type="evidence" value="ECO:0007669"/>
    <property type="project" value="UniProtKB-SubCell"/>
</dbReference>
<evidence type="ECO:0000313" key="12">
    <source>
        <dbReference type="RefSeq" id="XP_026685479.1"/>
    </source>
</evidence>
<feature type="region of interest" description="Disordered" evidence="10">
    <location>
        <begin position="1"/>
        <end position="29"/>
    </location>
</feature>
<keyword evidence="11" id="KW-1185">Reference proteome</keyword>
<dbReference type="GO" id="GO:0005730">
    <property type="term" value="C:nucleolus"/>
    <property type="evidence" value="ECO:0007669"/>
    <property type="project" value="UniProtKB-SubCell"/>
</dbReference>
<dbReference type="Proteomes" id="UP000079169">
    <property type="component" value="Unplaced"/>
</dbReference>
<evidence type="ECO:0000256" key="5">
    <source>
        <dbReference type="ARBA" id="ARBA00022553"/>
    </source>
</evidence>
<sequence>MVKTPGLRRPHSEKEKLRAEIKHNKEMTRSILDAQARAKEEHRQRRAENIKRREENAKKAEIVQVIKNPAKLKRMKKKQLRLIEKRDTLPIVQKRKAAAQAE</sequence>
<evidence type="ECO:0000256" key="2">
    <source>
        <dbReference type="ARBA" id="ARBA00004604"/>
    </source>
</evidence>
<dbReference type="KEGG" id="dci:103517655"/>
<protein>
    <recommendedName>
        <fullName evidence="3">Coiled-coil domain-containing protein 86</fullName>
    </recommendedName>
</protein>
<keyword evidence="6" id="KW-0164">Citrullination</keyword>
<dbReference type="PANTHER" id="PTHR13557:SF1">
    <property type="entry name" value="COILED-COIL DOMAIN-CONTAINING PROTEIN 86"/>
    <property type="match status" value="1"/>
</dbReference>